<feature type="transmembrane region" description="Helical" evidence="8">
    <location>
        <begin position="360"/>
        <end position="380"/>
    </location>
</feature>
<evidence type="ECO:0000313" key="11">
    <source>
        <dbReference type="Proteomes" id="UP000030752"/>
    </source>
</evidence>
<comment type="similarity">
    <text evidence="6">Belongs to the major facilitator superfamily. Allantoate permease family.</text>
</comment>
<protein>
    <recommendedName>
        <fullName evidence="9">Major facilitator superfamily (MFS) profile domain-containing protein</fullName>
    </recommendedName>
</protein>
<feature type="transmembrane region" description="Helical" evidence="8">
    <location>
        <begin position="454"/>
        <end position="474"/>
    </location>
</feature>
<comment type="subcellular location">
    <subcellularLocation>
        <location evidence="1">Membrane</location>
        <topology evidence="1">Multi-pass membrane protein</topology>
    </subcellularLocation>
</comment>
<dbReference type="PANTHER" id="PTHR43791:SF40">
    <property type="entry name" value="THIAMINE PATHWAY TRANSPORTER THI73"/>
    <property type="match status" value="1"/>
</dbReference>
<feature type="transmembrane region" description="Helical" evidence="8">
    <location>
        <begin position="137"/>
        <end position="155"/>
    </location>
</feature>
<gene>
    <name evidence="10" type="ORF">HMPREF1541_06244</name>
</gene>
<reference evidence="10 11" key="1">
    <citation type="submission" date="2013-03" db="EMBL/GenBank/DDBJ databases">
        <title>The Genome Sequence of Phialophora europaea CBS 101466.</title>
        <authorList>
            <consortium name="The Broad Institute Genomics Platform"/>
            <person name="Cuomo C."/>
            <person name="de Hoog S."/>
            <person name="Gorbushina A."/>
            <person name="Walker B."/>
            <person name="Young S.K."/>
            <person name="Zeng Q."/>
            <person name="Gargeya S."/>
            <person name="Fitzgerald M."/>
            <person name="Haas B."/>
            <person name="Abouelleil A."/>
            <person name="Allen A.W."/>
            <person name="Alvarado L."/>
            <person name="Arachchi H.M."/>
            <person name="Berlin A.M."/>
            <person name="Chapman S.B."/>
            <person name="Gainer-Dewar J."/>
            <person name="Goldberg J."/>
            <person name="Griggs A."/>
            <person name="Gujja S."/>
            <person name="Hansen M."/>
            <person name="Howarth C."/>
            <person name="Imamovic A."/>
            <person name="Ireland A."/>
            <person name="Larimer J."/>
            <person name="McCowan C."/>
            <person name="Murphy C."/>
            <person name="Pearson M."/>
            <person name="Poon T.W."/>
            <person name="Priest M."/>
            <person name="Roberts A."/>
            <person name="Saif S."/>
            <person name="Shea T."/>
            <person name="Sisk P."/>
            <person name="Sykes S."/>
            <person name="Wortman J."/>
            <person name="Nusbaum C."/>
            <person name="Birren B."/>
        </authorList>
    </citation>
    <scope>NUCLEOTIDE SEQUENCE [LARGE SCALE GENOMIC DNA]</scope>
    <source>
        <strain evidence="10 11">CBS 101466</strain>
    </source>
</reference>
<name>W2RR64_CYPE1</name>
<keyword evidence="4 8" id="KW-1133">Transmembrane helix</keyword>
<dbReference type="GO" id="GO:0022857">
    <property type="term" value="F:transmembrane transporter activity"/>
    <property type="evidence" value="ECO:0007669"/>
    <property type="project" value="InterPro"/>
</dbReference>
<evidence type="ECO:0000256" key="1">
    <source>
        <dbReference type="ARBA" id="ARBA00004141"/>
    </source>
</evidence>
<dbReference type="FunCoup" id="W2RR64">
    <property type="interactions" value="124"/>
</dbReference>
<evidence type="ECO:0000256" key="5">
    <source>
        <dbReference type="ARBA" id="ARBA00023136"/>
    </source>
</evidence>
<dbReference type="PANTHER" id="PTHR43791">
    <property type="entry name" value="PERMEASE-RELATED"/>
    <property type="match status" value="1"/>
</dbReference>
<sequence length="513" mass="56124">MSAKEPIDASVSPTEEKAEVHSMKAAATAPRDGDAALAFLRSNLAESDSQAVDEKALLRKIDWMIMPLMFGCYFLQYLDKTLINYAAVMGLREDTNITTSQFSTLAMLFYVSYLACELPHGWLMQRFPTAKYLGTMVILWGAMVSVTAACSNYAGLIATRLLLGAFEAAVAPSLILITTMWYKRQGEQPVRTAIWYLGTGTGIMVGAVISFGFQHYPDTNGRFRSWQVMFLVIGIVTIAVGILVVLFLPDNPMSCTRLSHAEKIVAIERLRANQTGIENKHFKPTQALECLRDPQTWLISITTIASNVPNGAVSSYQATLIRGFGFSSKTTALLSIPSGAVGCIAVLSASVLAGKYDQRGLNIVGLMLPSILGACLMSFLPEANRVGKLVGVYMINCTLAVLTLLYSWVAANYAGHTKKVTMNAVLLMSFCLGNIIGPLTFQDADAPGFLPAKVAIIATCALTVGLALCLRYYYVRVNQKREALMVEGAVETKEDSWLLDLTDRENKEFRYRL</sequence>
<evidence type="ECO:0000256" key="6">
    <source>
        <dbReference type="ARBA" id="ARBA00037968"/>
    </source>
</evidence>
<feature type="transmembrane region" description="Helical" evidence="8">
    <location>
        <begin position="423"/>
        <end position="442"/>
    </location>
</feature>
<dbReference type="OrthoDB" id="6730379at2759"/>
<dbReference type="VEuPathDB" id="FungiDB:HMPREF1541_06244"/>
<proteinExistence type="inferred from homology"/>
<feature type="transmembrane region" description="Helical" evidence="8">
    <location>
        <begin position="392"/>
        <end position="411"/>
    </location>
</feature>
<keyword evidence="2" id="KW-0813">Transport</keyword>
<evidence type="ECO:0000256" key="3">
    <source>
        <dbReference type="ARBA" id="ARBA00022692"/>
    </source>
</evidence>
<dbReference type="InterPro" id="IPR036259">
    <property type="entry name" value="MFS_trans_sf"/>
</dbReference>
<dbReference type="Pfam" id="PF07690">
    <property type="entry name" value="MFS_1"/>
    <property type="match status" value="1"/>
</dbReference>
<organism evidence="10 11">
    <name type="scientific">Cyphellophora europaea (strain CBS 101466)</name>
    <name type="common">Phialophora europaea</name>
    <dbReference type="NCBI Taxonomy" id="1220924"/>
    <lineage>
        <taxon>Eukaryota</taxon>
        <taxon>Fungi</taxon>
        <taxon>Dikarya</taxon>
        <taxon>Ascomycota</taxon>
        <taxon>Pezizomycotina</taxon>
        <taxon>Eurotiomycetes</taxon>
        <taxon>Chaetothyriomycetidae</taxon>
        <taxon>Chaetothyriales</taxon>
        <taxon>Cyphellophoraceae</taxon>
        <taxon>Cyphellophora</taxon>
    </lineage>
</organism>
<dbReference type="InParanoid" id="W2RR64"/>
<evidence type="ECO:0000256" key="4">
    <source>
        <dbReference type="ARBA" id="ARBA00022989"/>
    </source>
</evidence>
<dbReference type="SUPFAM" id="SSF103473">
    <property type="entry name" value="MFS general substrate transporter"/>
    <property type="match status" value="1"/>
</dbReference>
<keyword evidence="11" id="KW-1185">Reference proteome</keyword>
<dbReference type="FunFam" id="1.20.1250.20:FF:000064">
    <property type="entry name" value="MFS allantoate transporter"/>
    <property type="match status" value="1"/>
</dbReference>
<dbReference type="InterPro" id="IPR011701">
    <property type="entry name" value="MFS"/>
</dbReference>
<evidence type="ECO:0000313" key="10">
    <source>
        <dbReference type="EMBL" id="ETN38213.1"/>
    </source>
</evidence>
<evidence type="ECO:0000256" key="7">
    <source>
        <dbReference type="SAM" id="MobiDB-lite"/>
    </source>
</evidence>
<dbReference type="HOGENOM" id="CLU_001265_0_5_1"/>
<evidence type="ECO:0000256" key="2">
    <source>
        <dbReference type="ARBA" id="ARBA00022448"/>
    </source>
</evidence>
<dbReference type="GeneID" id="19973583"/>
<feature type="region of interest" description="Disordered" evidence="7">
    <location>
        <begin position="1"/>
        <end position="27"/>
    </location>
</feature>
<evidence type="ECO:0000256" key="8">
    <source>
        <dbReference type="SAM" id="Phobius"/>
    </source>
</evidence>
<dbReference type="Proteomes" id="UP000030752">
    <property type="component" value="Unassembled WGS sequence"/>
</dbReference>
<keyword evidence="5 8" id="KW-0472">Membrane</keyword>
<dbReference type="GO" id="GO:0016020">
    <property type="term" value="C:membrane"/>
    <property type="evidence" value="ECO:0007669"/>
    <property type="project" value="UniProtKB-SubCell"/>
</dbReference>
<evidence type="ECO:0000259" key="9">
    <source>
        <dbReference type="PROSITE" id="PS50850"/>
    </source>
</evidence>
<dbReference type="eggNOG" id="KOG2533">
    <property type="taxonomic scope" value="Eukaryota"/>
</dbReference>
<feature type="transmembrane region" description="Helical" evidence="8">
    <location>
        <begin position="98"/>
        <end position="116"/>
    </location>
</feature>
<keyword evidence="3 8" id="KW-0812">Transmembrane</keyword>
<feature type="transmembrane region" description="Helical" evidence="8">
    <location>
        <begin position="194"/>
        <end position="216"/>
    </location>
</feature>
<dbReference type="AlphaFoldDB" id="W2RR64"/>
<feature type="transmembrane region" description="Helical" evidence="8">
    <location>
        <begin position="228"/>
        <end position="248"/>
    </location>
</feature>
<feature type="transmembrane region" description="Helical" evidence="8">
    <location>
        <begin position="161"/>
        <end position="182"/>
    </location>
</feature>
<dbReference type="EMBL" id="KB822722">
    <property type="protein sequence ID" value="ETN38213.1"/>
    <property type="molecule type" value="Genomic_DNA"/>
</dbReference>
<dbReference type="RefSeq" id="XP_008718802.1">
    <property type="nucleotide sequence ID" value="XM_008720580.1"/>
</dbReference>
<dbReference type="InterPro" id="IPR020846">
    <property type="entry name" value="MFS_dom"/>
</dbReference>
<feature type="domain" description="Major facilitator superfamily (MFS) profile" evidence="9">
    <location>
        <begin position="65"/>
        <end position="479"/>
    </location>
</feature>
<dbReference type="PROSITE" id="PS50850">
    <property type="entry name" value="MFS"/>
    <property type="match status" value="1"/>
</dbReference>
<accession>W2RR64</accession>
<dbReference type="Gene3D" id="1.20.1250.20">
    <property type="entry name" value="MFS general substrate transporter like domains"/>
    <property type="match status" value="2"/>
</dbReference>